<feature type="domain" description="BIG2" evidence="1">
    <location>
        <begin position="121"/>
        <end position="201"/>
    </location>
</feature>
<dbReference type="InterPro" id="IPR008964">
    <property type="entry name" value="Invasin/intimin_cell_adhesion"/>
</dbReference>
<feature type="domain" description="BIG2" evidence="1">
    <location>
        <begin position="37"/>
        <end position="117"/>
    </location>
</feature>
<comment type="caution">
    <text evidence="2">The sequence shown here is derived from an EMBL/GenBank/DDBJ whole genome shotgun (WGS) entry which is preliminary data.</text>
</comment>
<feature type="domain" description="BIG2" evidence="1">
    <location>
        <begin position="370"/>
        <end position="450"/>
    </location>
</feature>
<dbReference type="Gene3D" id="2.60.40.1080">
    <property type="match status" value="13"/>
</dbReference>
<protein>
    <submittedName>
        <fullName evidence="2">Uncharacterized protein YjdB</fullName>
    </submittedName>
</protein>
<dbReference type="Pfam" id="PF02368">
    <property type="entry name" value="Big_2"/>
    <property type="match status" value="1"/>
</dbReference>
<feature type="domain" description="BIG2" evidence="1">
    <location>
        <begin position="617"/>
        <end position="699"/>
    </location>
</feature>
<dbReference type="EMBL" id="JACHXK010000002">
    <property type="protein sequence ID" value="MBB3108907.1"/>
    <property type="molecule type" value="Genomic_DNA"/>
</dbReference>
<feature type="domain" description="BIG2" evidence="1">
    <location>
        <begin position="700"/>
        <end position="782"/>
    </location>
</feature>
<accession>A0A7W5AUH2</accession>
<organism evidence="2 3">
    <name type="scientific">Paenibacillus phyllosphaerae</name>
    <dbReference type="NCBI Taxonomy" id="274593"/>
    <lineage>
        <taxon>Bacteria</taxon>
        <taxon>Bacillati</taxon>
        <taxon>Bacillota</taxon>
        <taxon>Bacilli</taxon>
        <taxon>Bacillales</taxon>
        <taxon>Paenibacillaceae</taxon>
        <taxon>Paenibacillus</taxon>
    </lineage>
</organism>
<evidence type="ECO:0000259" key="1">
    <source>
        <dbReference type="SMART" id="SM00635"/>
    </source>
</evidence>
<feature type="domain" description="BIG2" evidence="1">
    <location>
        <begin position="783"/>
        <end position="865"/>
    </location>
</feature>
<dbReference type="InterPro" id="IPR003343">
    <property type="entry name" value="Big_2"/>
</dbReference>
<feature type="domain" description="BIG2" evidence="1">
    <location>
        <begin position="287"/>
        <end position="367"/>
    </location>
</feature>
<evidence type="ECO:0000313" key="3">
    <source>
        <dbReference type="Proteomes" id="UP000570361"/>
    </source>
</evidence>
<feature type="domain" description="BIG2" evidence="1">
    <location>
        <begin position="453"/>
        <end position="532"/>
    </location>
</feature>
<keyword evidence="3" id="KW-1185">Reference proteome</keyword>
<dbReference type="RefSeq" id="WP_183597534.1">
    <property type="nucleotide sequence ID" value="NZ_JACHXK010000002.1"/>
</dbReference>
<feature type="domain" description="BIG2" evidence="1">
    <location>
        <begin position="202"/>
        <end position="284"/>
    </location>
</feature>
<gene>
    <name evidence="2" type="ORF">FHS18_000959</name>
</gene>
<feature type="domain" description="BIG2" evidence="1">
    <location>
        <begin position="953"/>
        <end position="1031"/>
    </location>
</feature>
<feature type="domain" description="BIG2" evidence="1">
    <location>
        <begin position="1034"/>
        <end position="1114"/>
    </location>
</feature>
<reference evidence="2 3" key="1">
    <citation type="submission" date="2020-08" db="EMBL/GenBank/DDBJ databases">
        <title>Genomic Encyclopedia of Type Strains, Phase III (KMG-III): the genomes of soil and plant-associated and newly described type strains.</title>
        <authorList>
            <person name="Whitman W."/>
        </authorList>
    </citation>
    <scope>NUCLEOTIDE SEQUENCE [LARGE SCALE GENOMIC DNA]</scope>
    <source>
        <strain evidence="2 3">CECT 5862</strain>
    </source>
</reference>
<feature type="domain" description="BIG2" evidence="1">
    <location>
        <begin position="870"/>
        <end position="948"/>
    </location>
</feature>
<sequence>MEQIKQRQLRNILLAFVILMWGTIGTNPVLAATSSEDLSKLVLSSNELTLAIGDSAAISAYGIYEDGTSEDLTYYADWKSEDGSIASVYNGTITAKAEGKATLIASYGSYAQTIQVEVTKKVKALTKDKQTLELRKGTTASIGLTATYTDNTTESVAAKADWSSTDESIATVLNGTVTGVAAGTVTITGTYGGKTVTVTANVEVAKRLDASQTSVSLLQNESQTITLTATYADGTTKEVTSDAVWSSSNEAVADVLSGTIKGYSAGTATITAQYGTKTVTIAVDVDKTQKLTVDEQNVFLRVDKTQQLTVTAVYPSGTAADVTESAVWSSSNEAVAYVSKGLITGIASGTATITAKYGTKTVQVTVNVEIVNLLEASSEEVTLSAGGTGKVTVKATYIEGTTEDVTSKAVWTSTDSTVAFAAKGTITAYKMGTAQITGTYGGKSVAISVSVDVPSKVSTSSKEINIQKDEVYYADLIASYADESEKVMTEKATWTSDDTSVVTVNKGVLTGVAYGTATVTAAYGGKSVALTVHVENVRRIEASSTDVALFIDESETIQLMATLTDGTVKDVAQEAVWSSTNEQVAYAAKGVITGYTSGTATVTAAYANQKVTIYVSVDQTKKLKASETSLFLDTDETFRATVTAMYPDGTTADVTSQAVWSTSNGAIATVYQGLITAEAPGTASITATYSNKSVTITVDVDVARHLDPSDDQLDLRAGSQHTLTVIATFADGSQEDVTSKAEWSSDNEEVAYVAKGSVAAYAMGEAVLTASYGGATVDIPVTVDLPVKIRASEEELHLDVKEEAELLIYARYSDNSEADITGKVEWSVKDDGIAEVINGTITGIATGSTTVTAQYGEKSVTIPVKVGLSASLEANVPLVTMGVSDTYQLVITAVDEDGNETNVTDKAVWKSSKAAVAGVKKGLVTAYSKGKANITATYGGQSVVVAVEVDQVARIEASITSASLKSGGSVKATVTVVYSDGNKKDVTALAEWKTSSYKIATVSGGVITAVGSGKTNITAKYAGKTVRIPVEVDLLKYLETSYVNIALKVGEQLQVQSTATYKDLSEVDVTKHALWTTSRAAVATAKDGLIKATGKGKASITVAYGDKKVKLNVIVS</sequence>
<dbReference type="Proteomes" id="UP000570361">
    <property type="component" value="Unassembled WGS sequence"/>
</dbReference>
<dbReference type="SUPFAM" id="SSF49373">
    <property type="entry name" value="Invasin/intimin cell-adhesion fragments"/>
    <property type="match status" value="11"/>
</dbReference>
<feature type="domain" description="BIG2" evidence="1">
    <location>
        <begin position="541"/>
        <end position="616"/>
    </location>
</feature>
<dbReference type="SMART" id="SM00635">
    <property type="entry name" value="BID_2"/>
    <property type="match status" value="13"/>
</dbReference>
<dbReference type="AlphaFoldDB" id="A0A7W5AUH2"/>
<evidence type="ECO:0000313" key="2">
    <source>
        <dbReference type="EMBL" id="MBB3108907.1"/>
    </source>
</evidence>
<name>A0A7W5AUH2_9BACL</name>
<proteinExistence type="predicted"/>